<evidence type="ECO:0000256" key="2">
    <source>
        <dbReference type="ARBA" id="ARBA00023125"/>
    </source>
</evidence>
<dbReference type="KEGG" id="snn:EWH46_19490"/>
<reference evidence="5 8" key="2">
    <citation type="submission" date="2024-06" db="EMBL/GenBank/DDBJ databases">
        <title>Genomic Encyclopedia of Type Strains, Phase IV (KMG-IV): sequencing the most valuable type-strain genomes for metagenomic binning, comparative biology and taxonomic classification.</title>
        <authorList>
            <person name="Goeker M."/>
        </authorList>
    </citation>
    <scope>NUCLEOTIDE SEQUENCE [LARGE SCALE GENOMIC DNA]</scope>
    <source>
        <strain evidence="5 8">D-501</strain>
    </source>
</reference>
<dbReference type="SMART" id="SM00895">
    <property type="entry name" value="FCD"/>
    <property type="match status" value="1"/>
</dbReference>
<keyword evidence="2 5" id="KW-0238">DNA-binding</keyword>
<accession>A0A5C1Q4K3</accession>
<geneLocation type="plasmid" evidence="7">
    <name>psna507_unt10</name>
</geneLocation>
<keyword evidence="1" id="KW-0805">Transcription regulation</keyword>
<dbReference type="SMART" id="SM00345">
    <property type="entry name" value="HTH_GNTR"/>
    <property type="match status" value="1"/>
</dbReference>
<dbReference type="InterPro" id="IPR008920">
    <property type="entry name" value="TF_FadR/GntR_C"/>
</dbReference>
<evidence type="ECO:0000256" key="1">
    <source>
        <dbReference type="ARBA" id="ARBA00023015"/>
    </source>
</evidence>
<dbReference type="PROSITE" id="PS50949">
    <property type="entry name" value="HTH_GNTR"/>
    <property type="match status" value="1"/>
</dbReference>
<dbReference type="Proteomes" id="UP001549111">
    <property type="component" value="Unassembled WGS sequence"/>
</dbReference>
<dbReference type="InterPro" id="IPR036390">
    <property type="entry name" value="WH_DNA-bd_sf"/>
</dbReference>
<proteinExistence type="predicted"/>
<evidence type="ECO:0000313" key="5">
    <source>
        <dbReference type="EMBL" id="MET3604384.1"/>
    </source>
</evidence>
<keyword evidence="3" id="KW-0804">Transcription</keyword>
<gene>
    <name evidence="5" type="ORF">ABIC99_002200</name>
    <name evidence="6" type="ORF">EWH46_19490</name>
</gene>
<dbReference type="GO" id="GO:0003677">
    <property type="term" value="F:DNA binding"/>
    <property type="evidence" value="ECO:0007669"/>
    <property type="project" value="UniProtKB-KW"/>
</dbReference>
<reference evidence="6 7" key="1">
    <citation type="submission" date="2019-02" db="EMBL/GenBank/DDBJ databases">
        <title>Complete Genome Sequence and Methylome Analysis of Sphaerotilus natans subsp. sulfidivorans D-507.</title>
        <authorList>
            <person name="Fomenkov A."/>
            <person name="Gridneva E."/>
            <person name="Smolyakov D."/>
            <person name="Dubinina G."/>
            <person name="Vincze T."/>
            <person name="Grabovich M."/>
            <person name="Roberts R.J."/>
        </authorList>
    </citation>
    <scope>NUCLEOTIDE SEQUENCE [LARGE SCALE GENOMIC DNA]</scope>
    <source>
        <strain evidence="6 7">D-507</strain>
        <plasmid evidence="6">pSna507_unt10</plasmid>
        <plasmid evidence="7">psna507_unt10</plasmid>
    </source>
</reference>
<dbReference type="PANTHER" id="PTHR43537:SF45">
    <property type="entry name" value="GNTR FAMILY REGULATORY PROTEIN"/>
    <property type="match status" value="1"/>
</dbReference>
<keyword evidence="8" id="KW-1185">Reference proteome</keyword>
<dbReference type="Gene3D" id="1.20.120.530">
    <property type="entry name" value="GntR ligand-binding domain-like"/>
    <property type="match status" value="1"/>
</dbReference>
<dbReference type="EMBL" id="CP035710">
    <property type="protein sequence ID" value="QEN03033.1"/>
    <property type="molecule type" value="Genomic_DNA"/>
</dbReference>
<evidence type="ECO:0000313" key="6">
    <source>
        <dbReference type="EMBL" id="QEN03033.1"/>
    </source>
</evidence>
<evidence type="ECO:0000313" key="7">
    <source>
        <dbReference type="Proteomes" id="UP000323522"/>
    </source>
</evidence>
<dbReference type="SUPFAM" id="SSF46785">
    <property type="entry name" value="Winged helix' DNA-binding domain"/>
    <property type="match status" value="1"/>
</dbReference>
<dbReference type="PANTHER" id="PTHR43537">
    <property type="entry name" value="TRANSCRIPTIONAL REGULATOR, GNTR FAMILY"/>
    <property type="match status" value="1"/>
</dbReference>
<evidence type="ECO:0000256" key="3">
    <source>
        <dbReference type="ARBA" id="ARBA00023163"/>
    </source>
</evidence>
<name>A0A5C1Q4K3_9BURK</name>
<sequence length="251" mass="27376">MPKPAKSVARPLSAILPRTTLDRSRHAAPQVFEQLRARIVSMELAPGRVLVRSELAEAFGVSQTPIRDALIKLGEEGLVQIFAQHATVVSRIDLAAATQAHLLRQALELEIVERLACGEADAALEARLTAALARQRALLARQEATGTLTDADCVEFIEADQAFHQAMYVALGLEALWTLVRRQSGHIDRLRRLHLPEAGKAASVLRQHEAVAAAIARRDPAAARAALREHLSGTLGRIDEIRRLYPESVIG</sequence>
<dbReference type="Gene3D" id="1.10.10.10">
    <property type="entry name" value="Winged helix-like DNA-binding domain superfamily/Winged helix DNA-binding domain"/>
    <property type="match status" value="1"/>
</dbReference>
<dbReference type="InterPro" id="IPR011711">
    <property type="entry name" value="GntR_C"/>
</dbReference>
<evidence type="ECO:0000259" key="4">
    <source>
        <dbReference type="PROSITE" id="PS50949"/>
    </source>
</evidence>
<dbReference type="InterPro" id="IPR036388">
    <property type="entry name" value="WH-like_DNA-bd_sf"/>
</dbReference>
<dbReference type="GO" id="GO:0003700">
    <property type="term" value="F:DNA-binding transcription factor activity"/>
    <property type="evidence" value="ECO:0007669"/>
    <property type="project" value="InterPro"/>
</dbReference>
<dbReference type="AlphaFoldDB" id="A0A5C1Q4K3"/>
<geneLocation type="plasmid" evidence="6">
    <name>pSna507_unt10</name>
</geneLocation>
<feature type="domain" description="HTH gntR-type" evidence="4">
    <location>
        <begin position="25"/>
        <end position="92"/>
    </location>
</feature>
<dbReference type="InterPro" id="IPR000524">
    <property type="entry name" value="Tscrpt_reg_HTH_GntR"/>
</dbReference>
<dbReference type="Pfam" id="PF00392">
    <property type="entry name" value="GntR"/>
    <property type="match status" value="1"/>
</dbReference>
<protein>
    <submittedName>
        <fullName evidence="5 6">GntR family transcriptional regulator</fullName>
    </submittedName>
</protein>
<dbReference type="EMBL" id="JBEPLS010000007">
    <property type="protein sequence ID" value="MET3604384.1"/>
    <property type="molecule type" value="Genomic_DNA"/>
</dbReference>
<dbReference type="Proteomes" id="UP000323522">
    <property type="component" value="Plasmid pSna507_unt10"/>
</dbReference>
<dbReference type="OrthoDB" id="8680240at2"/>
<evidence type="ECO:0000313" key="8">
    <source>
        <dbReference type="Proteomes" id="UP001549111"/>
    </source>
</evidence>
<keyword evidence="6" id="KW-0614">Plasmid</keyword>
<dbReference type="SUPFAM" id="SSF48008">
    <property type="entry name" value="GntR ligand-binding domain-like"/>
    <property type="match status" value="1"/>
</dbReference>
<dbReference type="Pfam" id="PF07729">
    <property type="entry name" value="FCD"/>
    <property type="match status" value="1"/>
</dbReference>
<dbReference type="RefSeq" id="WP_149505652.1">
    <property type="nucleotide sequence ID" value="NZ_CP035710.1"/>
</dbReference>
<organism evidence="6 7">
    <name type="scientific">Sphaerotilus sulfidivorans</name>
    <dbReference type="NCBI Taxonomy" id="639200"/>
    <lineage>
        <taxon>Bacteria</taxon>
        <taxon>Pseudomonadati</taxon>
        <taxon>Pseudomonadota</taxon>
        <taxon>Betaproteobacteria</taxon>
        <taxon>Burkholderiales</taxon>
        <taxon>Sphaerotilaceae</taxon>
        <taxon>Sphaerotilus</taxon>
    </lineage>
</organism>